<proteinExistence type="predicted"/>
<keyword evidence="1" id="KW-0175">Coiled coil</keyword>
<dbReference type="SMART" id="SM00593">
    <property type="entry name" value="RUN"/>
    <property type="match status" value="1"/>
</dbReference>
<dbReference type="Pfam" id="PF26030">
    <property type="entry name" value="RUNDC1"/>
    <property type="match status" value="1"/>
</dbReference>
<keyword evidence="5" id="KW-1185">Reference proteome</keyword>
<dbReference type="OrthoDB" id="10068328at2759"/>
<evidence type="ECO:0000259" key="3">
    <source>
        <dbReference type="PROSITE" id="PS50826"/>
    </source>
</evidence>
<dbReference type="AlphaFoldDB" id="A0A8K0CGN0"/>
<dbReference type="EMBL" id="VTPC01090126">
    <property type="protein sequence ID" value="KAF2884846.1"/>
    <property type="molecule type" value="Genomic_DNA"/>
</dbReference>
<feature type="region of interest" description="Disordered" evidence="2">
    <location>
        <begin position="1"/>
        <end position="36"/>
    </location>
</feature>
<name>A0A8K0CGN0_IGNLU</name>
<dbReference type="PANTHER" id="PTHR15591:SF19">
    <property type="entry name" value="RUN DOMAIN-CONTAINING PROTEIN 1 ISOFORM X1"/>
    <property type="match status" value="1"/>
</dbReference>
<feature type="compositionally biased region" description="Acidic residues" evidence="2">
    <location>
        <begin position="1"/>
        <end position="11"/>
    </location>
</feature>
<feature type="coiled-coil region" evidence="1">
    <location>
        <begin position="122"/>
        <end position="149"/>
    </location>
</feature>
<dbReference type="InterPro" id="IPR047343">
    <property type="entry name" value="RUSC1_2"/>
</dbReference>
<dbReference type="Gene3D" id="1.20.58.900">
    <property type="match status" value="1"/>
</dbReference>
<dbReference type="CDD" id="cd17683">
    <property type="entry name" value="RUN_RUNDC1"/>
    <property type="match status" value="1"/>
</dbReference>
<evidence type="ECO:0000256" key="1">
    <source>
        <dbReference type="SAM" id="Coils"/>
    </source>
</evidence>
<feature type="domain" description="RUN" evidence="3">
    <location>
        <begin position="347"/>
        <end position="527"/>
    </location>
</feature>
<dbReference type="InterPro" id="IPR037213">
    <property type="entry name" value="Run_dom_sf"/>
</dbReference>
<protein>
    <recommendedName>
        <fullName evidence="3">RUN domain-containing protein</fullName>
    </recommendedName>
</protein>
<gene>
    <name evidence="4" type="ORF">ILUMI_21323</name>
</gene>
<dbReference type="SUPFAM" id="SSF140741">
    <property type="entry name" value="RUN domain-like"/>
    <property type="match status" value="1"/>
</dbReference>
<dbReference type="PANTHER" id="PTHR15591">
    <property type="entry name" value="RUN AND SH3 DOMAIN CONTAINING"/>
    <property type="match status" value="1"/>
</dbReference>
<evidence type="ECO:0000256" key="2">
    <source>
        <dbReference type="SAM" id="MobiDB-lite"/>
    </source>
</evidence>
<evidence type="ECO:0000313" key="4">
    <source>
        <dbReference type="EMBL" id="KAF2884846.1"/>
    </source>
</evidence>
<organism evidence="4 5">
    <name type="scientific">Ignelater luminosus</name>
    <name type="common">Cucubano</name>
    <name type="synonym">Pyrophorus luminosus</name>
    <dbReference type="NCBI Taxonomy" id="2038154"/>
    <lineage>
        <taxon>Eukaryota</taxon>
        <taxon>Metazoa</taxon>
        <taxon>Ecdysozoa</taxon>
        <taxon>Arthropoda</taxon>
        <taxon>Hexapoda</taxon>
        <taxon>Insecta</taxon>
        <taxon>Pterygota</taxon>
        <taxon>Neoptera</taxon>
        <taxon>Endopterygota</taxon>
        <taxon>Coleoptera</taxon>
        <taxon>Polyphaga</taxon>
        <taxon>Elateriformia</taxon>
        <taxon>Elateroidea</taxon>
        <taxon>Elateridae</taxon>
        <taxon>Agrypninae</taxon>
        <taxon>Pyrophorini</taxon>
        <taxon>Ignelater</taxon>
    </lineage>
</organism>
<dbReference type="InterPro" id="IPR058732">
    <property type="entry name" value="RUNDC1_M"/>
</dbReference>
<dbReference type="Pfam" id="PF02759">
    <property type="entry name" value="RUN"/>
    <property type="match status" value="1"/>
</dbReference>
<dbReference type="InterPro" id="IPR004012">
    <property type="entry name" value="Run_dom"/>
</dbReference>
<dbReference type="PROSITE" id="PS50826">
    <property type="entry name" value="RUN"/>
    <property type="match status" value="1"/>
</dbReference>
<reference evidence="4" key="1">
    <citation type="submission" date="2019-08" db="EMBL/GenBank/DDBJ databases">
        <title>The genome of the North American firefly Photinus pyralis.</title>
        <authorList>
            <consortium name="Photinus pyralis genome working group"/>
            <person name="Fallon T.R."/>
            <person name="Sander Lower S.E."/>
            <person name="Weng J.-K."/>
        </authorList>
    </citation>
    <scope>NUCLEOTIDE SEQUENCE</scope>
    <source>
        <strain evidence="4">TRF0915ILg1</strain>
        <tissue evidence="4">Whole body</tissue>
    </source>
</reference>
<comment type="caution">
    <text evidence="4">The sequence shown here is derived from an EMBL/GenBank/DDBJ whole genome shotgun (WGS) entry which is preliminary data.</text>
</comment>
<evidence type="ECO:0000313" key="5">
    <source>
        <dbReference type="Proteomes" id="UP000801492"/>
    </source>
</evidence>
<accession>A0A8K0CGN0</accession>
<dbReference type="Proteomes" id="UP000801492">
    <property type="component" value="Unassembled WGS sequence"/>
</dbReference>
<sequence>MEELITSEEEPTGERWDPLGAPNDNGEESSSSQVAEHECCEHSTCMLSSEKLKALEDEQELLNSSLFALTTHFAQVQFRLRQVVSAPQTEKESLLKSLEEFAFRGIPDVGLVKERMDEASLAEAVRMRRAQQQQLIEKLKSQLRELERYAFESGEAGVPQDVVLESQRVILNELKVRMNLELDEQKYYQLTPADVKQQVDVALGQLVTPLRMKEHLVAQLKTQVADLERFIDYLQADTKKHARCACGCALHSVQKQFKTDTLGMVQRTAALVQMFAMLHLGCGPQQFKKNNLKTTMKGNHWGDLRAKLEIAIVKVLELVKASEINKSLQQGDYNSDNESSSVVCNVQVTTAVRKYLATSIRDLMQHGACAEGQNHSLVPSIGCFARRFKVSDVPIHAWEIILKYYHLKNGERFNSTPARKLSQSFNLDIAGASASSNKHNMLSAIGNIISTHSLYKRSYDSHFKAFICAGLNANKLVTWLSLIFQCRTLIEMHYHSWSYVMKTGFQDSLQSLDALTNLKFDLPVDLAVRQFQNIKDVFT</sequence>